<dbReference type="Proteomes" id="UP000436006">
    <property type="component" value="Unassembled WGS sequence"/>
</dbReference>
<accession>A0A7K1S4J5</accession>
<proteinExistence type="predicted"/>
<keyword evidence="3" id="KW-1185">Reference proteome</keyword>
<dbReference type="EMBL" id="WPIN01000001">
    <property type="protein sequence ID" value="MVM28498.1"/>
    <property type="molecule type" value="Genomic_DNA"/>
</dbReference>
<name>A0A7K1S4J5_9BACT</name>
<evidence type="ECO:0008006" key="4">
    <source>
        <dbReference type="Google" id="ProtNLM"/>
    </source>
</evidence>
<sequence>MTIHPSDSTPNQVSVIYTIDLHRDKQVPKPRRVKLSSILFGVFLILVLVKQLHVLEVSWWWICLPIYLIPAGYGLLIIVIFLIWLGQELQHRLRIR</sequence>
<feature type="transmembrane region" description="Helical" evidence="1">
    <location>
        <begin position="59"/>
        <end position="86"/>
    </location>
</feature>
<organism evidence="2 3">
    <name type="scientific">Spirosoma arboris</name>
    <dbReference type="NCBI Taxonomy" id="2682092"/>
    <lineage>
        <taxon>Bacteria</taxon>
        <taxon>Pseudomonadati</taxon>
        <taxon>Bacteroidota</taxon>
        <taxon>Cytophagia</taxon>
        <taxon>Cytophagales</taxon>
        <taxon>Cytophagaceae</taxon>
        <taxon>Spirosoma</taxon>
    </lineage>
</organism>
<keyword evidence="1" id="KW-1133">Transmembrane helix</keyword>
<evidence type="ECO:0000256" key="1">
    <source>
        <dbReference type="SAM" id="Phobius"/>
    </source>
</evidence>
<dbReference type="RefSeq" id="WP_157582618.1">
    <property type="nucleotide sequence ID" value="NZ_WPIN01000001.1"/>
</dbReference>
<dbReference type="AlphaFoldDB" id="A0A7K1S4J5"/>
<keyword evidence="1" id="KW-0472">Membrane</keyword>
<keyword evidence="1" id="KW-0812">Transmembrane</keyword>
<comment type="caution">
    <text evidence="2">The sequence shown here is derived from an EMBL/GenBank/DDBJ whole genome shotgun (WGS) entry which is preliminary data.</text>
</comment>
<evidence type="ECO:0000313" key="3">
    <source>
        <dbReference type="Proteomes" id="UP000436006"/>
    </source>
</evidence>
<protein>
    <recommendedName>
        <fullName evidence="4">Transmembrane protein</fullName>
    </recommendedName>
</protein>
<reference evidence="2 3" key="1">
    <citation type="submission" date="2019-12" db="EMBL/GenBank/DDBJ databases">
        <title>Spirosoma sp. HMF4905 genome sequencing and assembly.</title>
        <authorList>
            <person name="Kang H."/>
            <person name="Cha I."/>
            <person name="Kim H."/>
            <person name="Joh K."/>
        </authorList>
    </citation>
    <scope>NUCLEOTIDE SEQUENCE [LARGE SCALE GENOMIC DNA]</scope>
    <source>
        <strain evidence="2 3">HMF4905</strain>
    </source>
</reference>
<gene>
    <name evidence="2" type="ORF">GO755_00540</name>
</gene>
<feature type="transmembrane region" description="Helical" evidence="1">
    <location>
        <begin position="33"/>
        <end position="53"/>
    </location>
</feature>
<evidence type="ECO:0000313" key="2">
    <source>
        <dbReference type="EMBL" id="MVM28498.1"/>
    </source>
</evidence>